<gene>
    <name evidence="1" type="ORF">ACOLOM_LOCUS7003</name>
</gene>
<evidence type="ECO:0000313" key="2">
    <source>
        <dbReference type="Proteomes" id="UP000789525"/>
    </source>
</evidence>
<evidence type="ECO:0000313" key="1">
    <source>
        <dbReference type="EMBL" id="CAG8610579.1"/>
    </source>
</evidence>
<name>A0ACA9MSB3_9GLOM</name>
<feature type="non-terminal residue" evidence="1">
    <location>
        <position position="1"/>
    </location>
</feature>
<proteinExistence type="predicted"/>
<accession>A0ACA9MSB3</accession>
<comment type="caution">
    <text evidence="1">The sequence shown here is derived from an EMBL/GenBank/DDBJ whole genome shotgun (WGS) entry which is preliminary data.</text>
</comment>
<protein>
    <submittedName>
        <fullName evidence="1">16027_t:CDS:1</fullName>
    </submittedName>
</protein>
<reference evidence="1" key="1">
    <citation type="submission" date="2021-06" db="EMBL/GenBank/DDBJ databases">
        <authorList>
            <person name="Kallberg Y."/>
            <person name="Tangrot J."/>
            <person name="Rosling A."/>
        </authorList>
    </citation>
    <scope>NUCLEOTIDE SEQUENCE</scope>
    <source>
        <strain evidence="1">CL356</strain>
    </source>
</reference>
<dbReference type="Proteomes" id="UP000789525">
    <property type="component" value="Unassembled WGS sequence"/>
</dbReference>
<organism evidence="1 2">
    <name type="scientific">Acaulospora colombiana</name>
    <dbReference type="NCBI Taxonomy" id="27376"/>
    <lineage>
        <taxon>Eukaryota</taxon>
        <taxon>Fungi</taxon>
        <taxon>Fungi incertae sedis</taxon>
        <taxon>Mucoromycota</taxon>
        <taxon>Glomeromycotina</taxon>
        <taxon>Glomeromycetes</taxon>
        <taxon>Diversisporales</taxon>
        <taxon>Acaulosporaceae</taxon>
        <taxon>Acaulospora</taxon>
    </lineage>
</organism>
<sequence length="296" mass="31976">KAAQPLILSQSRMKRVAAAIHQETGLQIMSGLDILALGTSAVAIGPSWLDLTLEPRTIQPSRVYTSRYRPSTDAQRQSQSVELVNTLTAVVEPGLALGKIPVKTLQEAYDVMAIVREQVWLNSLLQGAGFKPGYGSQDVESGAPITATGGDISKENQALNEEEAKAMYAALLSGSYASSRLRVTYEVLVDDRTGVRISFPLSGTKVTVEVVLDVVNSSRGVRVVVNGERQESMEEVVRRGGLLALPIKATAWIRGSTNEQNGRRASSYASSVHSTKAHSHSIPKRQRRPDSRLSLG</sequence>
<keyword evidence="2" id="KW-1185">Reference proteome</keyword>
<dbReference type="EMBL" id="CAJVPT010015266">
    <property type="protein sequence ID" value="CAG8610579.1"/>
    <property type="molecule type" value="Genomic_DNA"/>
</dbReference>